<name>A0A2I0X8C7_9ASPA</name>
<dbReference type="Proteomes" id="UP000233837">
    <property type="component" value="Unassembled WGS sequence"/>
</dbReference>
<dbReference type="Pfam" id="PF07727">
    <property type="entry name" value="RVT_2"/>
    <property type="match status" value="1"/>
</dbReference>
<dbReference type="AlphaFoldDB" id="A0A2I0X8C7"/>
<dbReference type="InterPro" id="IPR013103">
    <property type="entry name" value="RVT_2"/>
</dbReference>
<evidence type="ECO:0000313" key="2">
    <source>
        <dbReference type="EMBL" id="PKU84150.1"/>
    </source>
</evidence>
<evidence type="ECO:0000259" key="1">
    <source>
        <dbReference type="Pfam" id="PF07727"/>
    </source>
</evidence>
<dbReference type="PANTHER" id="PTHR11439:SF483">
    <property type="entry name" value="PEPTIDE SYNTHASE GLIP-LIKE, PUTATIVE (AFU_ORTHOLOGUE AFUA_3G12920)-RELATED"/>
    <property type="match status" value="1"/>
</dbReference>
<sequence length="492" mass="55458">MSAEFMALQQQGTWSLIPPPSNKIILGCKWVFKLKTKSDGQIDRYKARLVAQGFNQEHGINFTETFSPVAKLPTIRVLLLLALHRKWTTLQFDISNAFLHGDLHDEVYMKQPPGFLDSQHPHYVCKLHKAIYGLRQAPRQWFNKLTQSLLNFGFLFSKADPSLLIYRKSTIQLYLLIYVDNLLLTGNDSHTIDTLLQLLRTQFSLKQLSKIDTFLGIQVKRTSTSLILHQTKYATDILASAGFLNAKLVPTPCIIKSSKQHTSAPLFSDPQQFRRLVGSLNYLTITRPDIAYAVNAVCQHMHNPTTDHFQDLKRILCYLQGTLSFGLPLTPGNMQLTTYVDADWASDSLDRKSVSGFCSFLGSTLVSWSVKKQTTVAKSSTEAEYRSLSSATSDIIWLRRLLAEFGLSQSTPTIVYCDSSSAIALAHNPVFHARTKHIEIDYHFISHHVQMGAIAIHHLHSIDQTVDILTKPLSPTRFALLRDKLTICSSNA</sequence>
<feature type="domain" description="Reverse transcriptase Ty1/copia-type" evidence="1">
    <location>
        <begin position="13"/>
        <end position="254"/>
    </location>
</feature>
<dbReference type="CDD" id="cd09272">
    <property type="entry name" value="RNase_HI_RT_Ty1"/>
    <property type="match status" value="1"/>
</dbReference>
<reference evidence="2 3" key="1">
    <citation type="journal article" date="2016" name="Sci. Rep.">
        <title>The Dendrobium catenatum Lindl. genome sequence provides insights into polysaccharide synthase, floral development and adaptive evolution.</title>
        <authorList>
            <person name="Zhang G.Q."/>
            <person name="Xu Q."/>
            <person name="Bian C."/>
            <person name="Tsai W.C."/>
            <person name="Yeh C.M."/>
            <person name="Liu K.W."/>
            <person name="Yoshida K."/>
            <person name="Zhang L.S."/>
            <person name="Chang S.B."/>
            <person name="Chen F."/>
            <person name="Shi Y."/>
            <person name="Su Y.Y."/>
            <person name="Zhang Y.Q."/>
            <person name="Chen L.J."/>
            <person name="Yin Y."/>
            <person name="Lin M."/>
            <person name="Huang H."/>
            <person name="Deng H."/>
            <person name="Wang Z.W."/>
            <person name="Zhu S.L."/>
            <person name="Zhao X."/>
            <person name="Deng C."/>
            <person name="Niu S.C."/>
            <person name="Huang J."/>
            <person name="Wang M."/>
            <person name="Liu G.H."/>
            <person name="Yang H.J."/>
            <person name="Xiao X.J."/>
            <person name="Hsiao Y.Y."/>
            <person name="Wu W.L."/>
            <person name="Chen Y.Y."/>
            <person name="Mitsuda N."/>
            <person name="Ohme-Takagi M."/>
            <person name="Luo Y.B."/>
            <person name="Van de Peer Y."/>
            <person name="Liu Z.J."/>
        </authorList>
    </citation>
    <scope>NUCLEOTIDE SEQUENCE [LARGE SCALE GENOMIC DNA]</scope>
    <source>
        <tissue evidence="2">The whole plant</tissue>
    </source>
</reference>
<dbReference type="PANTHER" id="PTHR11439">
    <property type="entry name" value="GAG-POL-RELATED RETROTRANSPOSON"/>
    <property type="match status" value="1"/>
</dbReference>
<dbReference type="EMBL" id="KZ502052">
    <property type="protein sequence ID" value="PKU84150.1"/>
    <property type="molecule type" value="Genomic_DNA"/>
</dbReference>
<proteinExistence type="predicted"/>
<accession>A0A2I0X8C7</accession>
<reference evidence="2 3" key="2">
    <citation type="journal article" date="2017" name="Nature">
        <title>The Apostasia genome and the evolution of orchids.</title>
        <authorList>
            <person name="Zhang G.Q."/>
            <person name="Liu K.W."/>
            <person name="Li Z."/>
            <person name="Lohaus R."/>
            <person name="Hsiao Y.Y."/>
            <person name="Niu S.C."/>
            <person name="Wang J.Y."/>
            <person name="Lin Y.C."/>
            <person name="Xu Q."/>
            <person name="Chen L.J."/>
            <person name="Yoshida K."/>
            <person name="Fujiwara S."/>
            <person name="Wang Z.W."/>
            <person name="Zhang Y.Q."/>
            <person name="Mitsuda N."/>
            <person name="Wang M."/>
            <person name="Liu G.H."/>
            <person name="Pecoraro L."/>
            <person name="Huang H.X."/>
            <person name="Xiao X.J."/>
            <person name="Lin M."/>
            <person name="Wu X.Y."/>
            <person name="Wu W.L."/>
            <person name="Chen Y.Y."/>
            <person name="Chang S.B."/>
            <person name="Sakamoto S."/>
            <person name="Ohme-Takagi M."/>
            <person name="Yagi M."/>
            <person name="Zeng S.J."/>
            <person name="Shen C.Y."/>
            <person name="Yeh C.M."/>
            <person name="Luo Y.B."/>
            <person name="Tsai W.C."/>
            <person name="Van de Peer Y."/>
            <person name="Liu Z.J."/>
        </authorList>
    </citation>
    <scope>NUCLEOTIDE SEQUENCE [LARGE SCALE GENOMIC DNA]</scope>
    <source>
        <tissue evidence="2">The whole plant</tissue>
    </source>
</reference>
<evidence type="ECO:0000313" key="3">
    <source>
        <dbReference type="Proteomes" id="UP000233837"/>
    </source>
</evidence>
<dbReference type="InterPro" id="IPR043502">
    <property type="entry name" value="DNA/RNA_pol_sf"/>
</dbReference>
<gene>
    <name evidence="2" type="ORF">MA16_Dca002662</name>
</gene>
<organism evidence="2 3">
    <name type="scientific">Dendrobium catenatum</name>
    <dbReference type="NCBI Taxonomy" id="906689"/>
    <lineage>
        <taxon>Eukaryota</taxon>
        <taxon>Viridiplantae</taxon>
        <taxon>Streptophyta</taxon>
        <taxon>Embryophyta</taxon>
        <taxon>Tracheophyta</taxon>
        <taxon>Spermatophyta</taxon>
        <taxon>Magnoliopsida</taxon>
        <taxon>Liliopsida</taxon>
        <taxon>Asparagales</taxon>
        <taxon>Orchidaceae</taxon>
        <taxon>Epidendroideae</taxon>
        <taxon>Malaxideae</taxon>
        <taxon>Dendrobiinae</taxon>
        <taxon>Dendrobium</taxon>
    </lineage>
</organism>
<dbReference type="SUPFAM" id="SSF56672">
    <property type="entry name" value="DNA/RNA polymerases"/>
    <property type="match status" value="1"/>
</dbReference>
<keyword evidence="3" id="KW-1185">Reference proteome</keyword>
<protein>
    <submittedName>
        <fullName evidence="2">Retrovirus-related Pol polyprotein from transposon TNT 1-94</fullName>
    </submittedName>
</protein>